<name>A0ABD3SF96_9STRA</name>
<proteinExistence type="inferred from homology"/>
<evidence type="ECO:0000256" key="3">
    <source>
        <dbReference type="RuleBase" id="RU003322"/>
    </source>
</evidence>
<reference evidence="5 6" key="1">
    <citation type="submission" date="2024-10" db="EMBL/GenBank/DDBJ databases">
        <title>Updated reference genomes for cyclostephanoid diatoms.</title>
        <authorList>
            <person name="Roberts W.R."/>
            <person name="Alverson A.J."/>
        </authorList>
    </citation>
    <scope>NUCLEOTIDE SEQUENCE [LARGE SCALE GENOMIC DNA]</scope>
    <source>
        <strain evidence="5 6">AJA228-03</strain>
    </source>
</reference>
<evidence type="ECO:0000256" key="2">
    <source>
        <dbReference type="ARBA" id="ARBA00022840"/>
    </source>
</evidence>
<keyword evidence="6" id="KW-1185">Reference proteome</keyword>
<dbReference type="SUPFAM" id="SSF53067">
    <property type="entry name" value="Actin-like ATPase domain"/>
    <property type="match status" value="1"/>
</dbReference>
<dbReference type="InterPro" id="IPR013126">
    <property type="entry name" value="Hsp_70_fam"/>
</dbReference>
<dbReference type="AlphaFoldDB" id="A0ABD3SF96"/>
<dbReference type="Gene3D" id="3.30.420.40">
    <property type="match status" value="3"/>
</dbReference>
<organism evidence="5 6">
    <name type="scientific">Cyclostephanos tholiformis</name>
    <dbReference type="NCBI Taxonomy" id="382380"/>
    <lineage>
        <taxon>Eukaryota</taxon>
        <taxon>Sar</taxon>
        <taxon>Stramenopiles</taxon>
        <taxon>Ochrophyta</taxon>
        <taxon>Bacillariophyta</taxon>
        <taxon>Coscinodiscophyceae</taxon>
        <taxon>Thalassiosirophycidae</taxon>
        <taxon>Stephanodiscales</taxon>
        <taxon>Stephanodiscaceae</taxon>
        <taxon>Cyclostephanos</taxon>
    </lineage>
</organism>
<evidence type="ECO:0000313" key="5">
    <source>
        <dbReference type="EMBL" id="KAL3823236.1"/>
    </source>
</evidence>
<sequence length="724" mass="77967">MPAEGVDECGGWMGIDLGTTNCTAAVWDASLSRTKVLRLGYERLARPPPSDGRGIGGGGGKIVPSAVSFRRSVRRADDGATINAVVDGGGERGDSIARCRRLSATVGYAAIASQSPPDARVVGMTPRQVKELIISDPEFWNSLPFEYVVADDANGDDVEDDGRNGGGRHTSDVGDDSSFDVLGDAADTPGDMAYRSQQSDDDGEVREGIAIRIRPPNVDEHPPSDTIGDPSSDGLLVTPSRVTAILLRAIRVAALEYLTNSDRGSKIQAPGLTRGRTGVSPTRMGNCVIGVPAHYGHAQRTAETNDAVRFHVIATSGDRRLGGDDVDELLARCAWKRMHPPTSTAVGGGGVGSTTWKASEHRTLISECRRAKEELCGNTNDECDGGKFAGIAETRVTLGGKTITITRQDFDTAIQPLVDRAERVIEDALSALRSRHHTSSIIHEVVLVGGSTHIPTVRSMLRRRFPPPIPPELCTSISAETAVAQGLAIQAALISGLVPLWELRNAMMMDVLPHSIGVWVSAIDVKHGGDARKVAPFAKGQIIHPEVDGGEDEGYYVPILQKDAPLPAMGSAVFTLADARQSGVTVIAVEQIGPGNVFQCMGVFDFLLCRLKGEDNSNHDKVRQVKIGMTLQTSGEFTVSIYDENDQDHREKRRRYLKEKASRDGSDGNNLKDIERFYEEEENNPRCSGTEISLAIFCIISFALYVAARVAFRDSDISHLNNEL</sequence>
<comment type="similarity">
    <text evidence="3">Belongs to the heat shock protein 70 family.</text>
</comment>
<evidence type="ECO:0000313" key="6">
    <source>
        <dbReference type="Proteomes" id="UP001530377"/>
    </source>
</evidence>
<dbReference type="PROSITE" id="PS01036">
    <property type="entry name" value="HSP70_3"/>
    <property type="match status" value="1"/>
</dbReference>
<dbReference type="Gene3D" id="2.60.34.10">
    <property type="entry name" value="Substrate Binding Domain Of DNAk, Chain A, domain 1"/>
    <property type="match status" value="1"/>
</dbReference>
<dbReference type="Pfam" id="PF00012">
    <property type="entry name" value="HSP70"/>
    <property type="match status" value="1"/>
</dbReference>
<comment type="caution">
    <text evidence="5">The sequence shown here is derived from an EMBL/GenBank/DDBJ whole genome shotgun (WGS) entry which is preliminary data.</text>
</comment>
<dbReference type="EMBL" id="JALLPB020000043">
    <property type="protein sequence ID" value="KAL3823236.1"/>
    <property type="molecule type" value="Genomic_DNA"/>
</dbReference>
<protein>
    <submittedName>
        <fullName evidence="5">Uncharacterized protein</fullName>
    </submittedName>
</protein>
<dbReference type="InterPro" id="IPR029047">
    <property type="entry name" value="HSP70_peptide-bd_sf"/>
</dbReference>
<dbReference type="PANTHER" id="PTHR19375">
    <property type="entry name" value="HEAT SHOCK PROTEIN 70KDA"/>
    <property type="match status" value="1"/>
</dbReference>
<dbReference type="InterPro" id="IPR018181">
    <property type="entry name" value="Heat_shock_70_CS"/>
</dbReference>
<keyword evidence="1 3" id="KW-0547">Nucleotide-binding</keyword>
<dbReference type="Gene3D" id="3.90.640.10">
    <property type="entry name" value="Actin, Chain A, domain 4"/>
    <property type="match status" value="1"/>
</dbReference>
<evidence type="ECO:0000256" key="4">
    <source>
        <dbReference type="SAM" id="MobiDB-lite"/>
    </source>
</evidence>
<gene>
    <name evidence="5" type="ORF">ACHAXA_003515</name>
</gene>
<dbReference type="Proteomes" id="UP001530377">
    <property type="component" value="Unassembled WGS sequence"/>
</dbReference>
<evidence type="ECO:0000256" key="1">
    <source>
        <dbReference type="ARBA" id="ARBA00022741"/>
    </source>
</evidence>
<dbReference type="InterPro" id="IPR043129">
    <property type="entry name" value="ATPase_NBD"/>
</dbReference>
<keyword evidence="2 3" id="KW-0067">ATP-binding</keyword>
<feature type="region of interest" description="Disordered" evidence="4">
    <location>
        <begin position="153"/>
        <end position="234"/>
    </location>
</feature>
<accession>A0ABD3SF96</accession>
<dbReference type="PROSITE" id="PS00297">
    <property type="entry name" value="HSP70_1"/>
    <property type="match status" value="1"/>
</dbReference>
<dbReference type="GO" id="GO:0005524">
    <property type="term" value="F:ATP binding"/>
    <property type="evidence" value="ECO:0007669"/>
    <property type="project" value="UniProtKB-KW"/>
</dbReference>